<accession>A0A0L0HU00</accession>
<evidence type="ECO:0000313" key="2">
    <source>
        <dbReference type="Proteomes" id="UP000053201"/>
    </source>
</evidence>
<name>A0A0L0HU00_SPIPD</name>
<dbReference type="EMBL" id="KQ257450">
    <property type="protein sequence ID" value="KND04354.1"/>
    <property type="molecule type" value="Genomic_DNA"/>
</dbReference>
<sequence length="157" mass="17642">MMSSADSSHPFIKLLGSSPTSPTYINHIATYHPKTLDKPESFKSFCEVVFYNYPSLGISYSFDITPTIQRLAAIHIYNAKISGYEKYNLDLSLPFGLDINMTGKEVVETLGEPSVKSKYPKCCIVYPDKGVQVDLAAKDWEEPNCSIECLTFYQEFA</sequence>
<dbReference type="STRING" id="645134.A0A0L0HU00"/>
<dbReference type="Proteomes" id="UP000053201">
    <property type="component" value="Unassembled WGS sequence"/>
</dbReference>
<dbReference type="RefSeq" id="XP_016612393.1">
    <property type="nucleotide sequence ID" value="XM_016748420.1"/>
</dbReference>
<dbReference type="InParanoid" id="A0A0L0HU00"/>
<reference evidence="1 2" key="1">
    <citation type="submission" date="2009-08" db="EMBL/GenBank/DDBJ databases">
        <title>The Genome Sequence of Spizellomyces punctatus strain DAOM BR117.</title>
        <authorList>
            <consortium name="The Broad Institute Genome Sequencing Platform"/>
            <person name="Russ C."/>
            <person name="Cuomo C."/>
            <person name="Shea T."/>
            <person name="Young S.K."/>
            <person name="Zeng Q."/>
            <person name="Koehrsen M."/>
            <person name="Haas B."/>
            <person name="Borodovsky M."/>
            <person name="Guigo R."/>
            <person name="Alvarado L."/>
            <person name="Berlin A."/>
            <person name="Bochicchio J."/>
            <person name="Borenstein D."/>
            <person name="Chapman S."/>
            <person name="Chen Z."/>
            <person name="Engels R."/>
            <person name="Freedman E."/>
            <person name="Gellesch M."/>
            <person name="Goldberg J."/>
            <person name="Griggs A."/>
            <person name="Gujja S."/>
            <person name="Heiman D."/>
            <person name="Hepburn T."/>
            <person name="Howarth C."/>
            <person name="Jen D."/>
            <person name="Larson L."/>
            <person name="Lewis B."/>
            <person name="Mehta T."/>
            <person name="Park D."/>
            <person name="Pearson M."/>
            <person name="Roberts A."/>
            <person name="Saif S."/>
            <person name="Shenoy N."/>
            <person name="Sisk P."/>
            <person name="Stolte C."/>
            <person name="Sykes S."/>
            <person name="Thomson T."/>
            <person name="Walk T."/>
            <person name="White J."/>
            <person name="Yandava C."/>
            <person name="Burger G."/>
            <person name="Gray M.W."/>
            <person name="Holland P.W.H."/>
            <person name="King N."/>
            <person name="Lang F.B.F."/>
            <person name="Roger A.J."/>
            <person name="Ruiz-Trillo I."/>
            <person name="Lander E."/>
            <person name="Nusbaum C."/>
        </authorList>
    </citation>
    <scope>NUCLEOTIDE SEQUENCE [LARGE SCALE GENOMIC DNA]</scope>
    <source>
        <strain evidence="1 2">DAOM BR117</strain>
    </source>
</reference>
<dbReference type="VEuPathDB" id="FungiDB:SPPG_00084"/>
<keyword evidence="2" id="KW-1185">Reference proteome</keyword>
<evidence type="ECO:0000313" key="1">
    <source>
        <dbReference type="EMBL" id="KND04354.1"/>
    </source>
</evidence>
<dbReference type="OrthoDB" id="2224399at2759"/>
<proteinExistence type="predicted"/>
<organism evidence="1 2">
    <name type="scientific">Spizellomyces punctatus (strain DAOM BR117)</name>
    <dbReference type="NCBI Taxonomy" id="645134"/>
    <lineage>
        <taxon>Eukaryota</taxon>
        <taxon>Fungi</taxon>
        <taxon>Fungi incertae sedis</taxon>
        <taxon>Chytridiomycota</taxon>
        <taxon>Chytridiomycota incertae sedis</taxon>
        <taxon>Chytridiomycetes</taxon>
        <taxon>Spizellomycetales</taxon>
        <taxon>Spizellomycetaceae</taxon>
        <taxon>Spizellomyces</taxon>
    </lineage>
</organism>
<dbReference type="OMA" id="LPCWIEY"/>
<dbReference type="AlphaFoldDB" id="A0A0L0HU00"/>
<protein>
    <submittedName>
        <fullName evidence="1">Uncharacterized protein</fullName>
    </submittedName>
</protein>
<gene>
    <name evidence="1" type="ORF">SPPG_00084</name>
</gene>
<dbReference type="GeneID" id="27683836"/>